<proteinExistence type="predicted"/>
<dbReference type="EMBL" id="JABUKG010000028">
    <property type="protein sequence ID" value="MBY6322860.1"/>
    <property type="molecule type" value="Genomic_DNA"/>
</dbReference>
<protein>
    <submittedName>
        <fullName evidence="1">Uncharacterized protein</fullName>
    </submittedName>
</protein>
<organism evidence="1 2">
    <name type="scientific">Rhodococcoides kroppenstedtii</name>
    <dbReference type="NCBI Taxonomy" id="293050"/>
    <lineage>
        <taxon>Bacteria</taxon>
        <taxon>Bacillati</taxon>
        <taxon>Actinomycetota</taxon>
        <taxon>Actinomycetes</taxon>
        <taxon>Mycobacteriales</taxon>
        <taxon>Nocardiaceae</taxon>
        <taxon>Rhodococcoides</taxon>
    </lineage>
</organism>
<sequence length="46" mass="4910">MVVKTMDGVPINSLWDEAVPVAVELDLGVVLLVPFRNVFVALTNGA</sequence>
<evidence type="ECO:0000313" key="2">
    <source>
        <dbReference type="Proteomes" id="UP001520140"/>
    </source>
</evidence>
<dbReference type="Proteomes" id="UP001520140">
    <property type="component" value="Unassembled WGS sequence"/>
</dbReference>
<reference evidence="1 2" key="1">
    <citation type="submission" date="2020-06" db="EMBL/GenBank/DDBJ databases">
        <title>Taxonomy, biology and ecology of Rhodococcus bacteria occurring in California pistachio and other woody hosts as revealed by genome sequence analyses.</title>
        <authorList>
            <person name="Gai Y."/>
            <person name="Riely B."/>
        </authorList>
    </citation>
    <scope>NUCLEOTIDE SEQUENCE [LARGE SCALE GENOMIC DNA]</scope>
    <source>
        <strain evidence="1 2">BP-284</strain>
    </source>
</reference>
<accession>A0ABS7NXW6</accession>
<comment type="caution">
    <text evidence="1">The sequence shown here is derived from an EMBL/GenBank/DDBJ whole genome shotgun (WGS) entry which is preliminary data.</text>
</comment>
<keyword evidence="2" id="KW-1185">Reference proteome</keyword>
<gene>
    <name evidence="1" type="ORF">HQ605_18765</name>
</gene>
<name>A0ABS7NXW6_9NOCA</name>
<evidence type="ECO:0000313" key="1">
    <source>
        <dbReference type="EMBL" id="MBY6322860.1"/>
    </source>
</evidence>
<dbReference type="RefSeq" id="WP_157889581.1">
    <property type="nucleotide sequence ID" value="NZ_JABUKE010000030.1"/>
</dbReference>